<keyword evidence="2" id="KW-1185">Reference proteome</keyword>
<reference evidence="1 2" key="1">
    <citation type="submission" date="2020-04" db="EMBL/GenBank/DDBJ databases">
        <title>Perkinsus chesapeaki whole genome sequence.</title>
        <authorList>
            <person name="Bogema D.R."/>
        </authorList>
    </citation>
    <scope>NUCLEOTIDE SEQUENCE [LARGE SCALE GENOMIC DNA]</scope>
    <source>
        <strain evidence="1">ATCC PRA-425</strain>
    </source>
</reference>
<evidence type="ECO:0000313" key="2">
    <source>
        <dbReference type="Proteomes" id="UP000591131"/>
    </source>
</evidence>
<proteinExistence type="predicted"/>
<protein>
    <submittedName>
        <fullName evidence="1">Uncharacterized protein</fullName>
    </submittedName>
</protein>
<organism evidence="1 2">
    <name type="scientific">Perkinsus chesapeaki</name>
    <name type="common">Clam parasite</name>
    <name type="synonym">Perkinsus andrewsi</name>
    <dbReference type="NCBI Taxonomy" id="330153"/>
    <lineage>
        <taxon>Eukaryota</taxon>
        <taxon>Sar</taxon>
        <taxon>Alveolata</taxon>
        <taxon>Perkinsozoa</taxon>
        <taxon>Perkinsea</taxon>
        <taxon>Perkinsida</taxon>
        <taxon>Perkinsidae</taxon>
        <taxon>Perkinsus</taxon>
    </lineage>
</organism>
<dbReference type="AlphaFoldDB" id="A0A7J6MSM2"/>
<dbReference type="Proteomes" id="UP000591131">
    <property type="component" value="Unassembled WGS sequence"/>
</dbReference>
<dbReference type="OrthoDB" id="10398760at2759"/>
<comment type="caution">
    <text evidence="1">The sequence shown here is derived from an EMBL/GenBank/DDBJ whole genome shotgun (WGS) entry which is preliminary data.</text>
</comment>
<accession>A0A7J6MSM2</accession>
<name>A0A7J6MSM2_PERCH</name>
<dbReference type="EMBL" id="JAAPAO010000068">
    <property type="protein sequence ID" value="KAF4674190.1"/>
    <property type="molecule type" value="Genomic_DNA"/>
</dbReference>
<gene>
    <name evidence="1" type="ORF">FOL47_009596</name>
</gene>
<evidence type="ECO:0000313" key="1">
    <source>
        <dbReference type="EMBL" id="KAF4674190.1"/>
    </source>
</evidence>
<sequence length="381" mass="42997">MRTPAHVLALELGIFEEVLDKRGQSSNLSGIFEGFFSYMSRRKLVFKKLACEIVLSPPPSVAYVMNDVLYGAYPAATGVAVKTLMAREPEGVVLQPGFEGKGIYYYHTIEYRLFVLCEDNRKLIIYDIQATDRPGQVSEVSGMPTVSQCYSKKFDMAATDQHILILISTGHLFVIQRNSVRGGSCHALLVWSAGGVIGRCDHLLVSPVYPHKVKVLTIDRDTIHIVDVLLDDQSDSMRREPRYGSYPESKVHWGDLLEPLVSVIPISHHIYGVVTRRRTYMCSKVVCDLSLTNSSLRRSDYYSLAVAQDSKEVHHMQILEGFGDHLFVIRRDTSFGEQPRYEEKDVNLELKRVKSSDTIISDVCPDDPKRLAVYVGTWYSP</sequence>